<dbReference type="SUPFAM" id="SSF103473">
    <property type="entry name" value="MFS general substrate transporter"/>
    <property type="match status" value="1"/>
</dbReference>
<keyword evidence="1" id="KW-1133">Transmembrane helix</keyword>
<protein>
    <recommendedName>
        <fullName evidence="4">Major facilitator superfamily associated domain-containing protein</fullName>
    </recommendedName>
</protein>
<sequence length="214" mass="23563">MLSTYAPIYFRRIFGFAVETTGVLISLTTVVQLPFKLVAAYCSDRIVFLSETVKMNIFNTIAVGVVGVIFCVVGFIPLEFKWVAVIMFSLLHALSSCNCGGFYKCGTLHARQHAHVVIATIQFMKCIALFTGPALVNVIVEDESNKTQWAVVFAISGAVMISVNRVSSLLLKLRSNEVKEVERSPLIPSGCATRPTSPQISSRTYFILLITLPY</sequence>
<dbReference type="Proteomes" id="UP000230423">
    <property type="component" value="Unassembled WGS sequence"/>
</dbReference>
<reference evidence="2 3" key="1">
    <citation type="submission" date="2015-09" db="EMBL/GenBank/DDBJ databases">
        <title>Draft genome of the parasitic nematode Teladorsagia circumcincta isolate WARC Sus (inbred).</title>
        <authorList>
            <person name="Mitreva M."/>
        </authorList>
    </citation>
    <scope>NUCLEOTIDE SEQUENCE [LARGE SCALE GENOMIC DNA]</scope>
    <source>
        <strain evidence="2 3">S</strain>
    </source>
</reference>
<feature type="transmembrane region" description="Helical" evidence="1">
    <location>
        <begin position="82"/>
        <end position="103"/>
    </location>
</feature>
<dbReference type="GO" id="GO:0016020">
    <property type="term" value="C:membrane"/>
    <property type="evidence" value="ECO:0007669"/>
    <property type="project" value="TreeGrafter"/>
</dbReference>
<feature type="transmembrane region" description="Helical" evidence="1">
    <location>
        <begin position="148"/>
        <end position="166"/>
    </location>
</feature>
<evidence type="ECO:0008006" key="4">
    <source>
        <dbReference type="Google" id="ProtNLM"/>
    </source>
</evidence>
<gene>
    <name evidence="2" type="ORF">TELCIR_16268</name>
</gene>
<name>A0A2G9TW87_TELCI</name>
<organism evidence="2 3">
    <name type="scientific">Teladorsagia circumcincta</name>
    <name type="common">Brown stomach worm</name>
    <name type="synonym">Ostertagia circumcincta</name>
    <dbReference type="NCBI Taxonomy" id="45464"/>
    <lineage>
        <taxon>Eukaryota</taxon>
        <taxon>Metazoa</taxon>
        <taxon>Ecdysozoa</taxon>
        <taxon>Nematoda</taxon>
        <taxon>Chromadorea</taxon>
        <taxon>Rhabditida</taxon>
        <taxon>Rhabditina</taxon>
        <taxon>Rhabditomorpha</taxon>
        <taxon>Strongyloidea</taxon>
        <taxon>Trichostrongylidae</taxon>
        <taxon>Teladorsagia</taxon>
    </lineage>
</organism>
<dbReference type="PANTHER" id="PTHR45757">
    <property type="entry name" value="PROTEIN CBG23364-RELATED"/>
    <property type="match status" value="1"/>
</dbReference>
<feature type="transmembrane region" description="Helical" evidence="1">
    <location>
        <begin position="56"/>
        <end position="76"/>
    </location>
</feature>
<dbReference type="AlphaFoldDB" id="A0A2G9TW87"/>
<dbReference type="OrthoDB" id="2985014at2759"/>
<dbReference type="EMBL" id="KZ352439">
    <property type="protein sequence ID" value="PIO62185.1"/>
    <property type="molecule type" value="Genomic_DNA"/>
</dbReference>
<keyword evidence="3" id="KW-1185">Reference proteome</keyword>
<dbReference type="InterPro" id="IPR036259">
    <property type="entry name" value="MFS_trans_sf"/>
</dbReference>
<evidence type="ECO:0000313" key="2">
    <source>
        <dbReference type="EMBL" id="PIO62185.1"/>
    </source>
</evidence>
<keyword evidence="1" id="KW-0812">Transmembrane</keyword>
<feature type="transmembrane region" description="Helical" evidence="1">
    <location>
        <begin position="12"/>
        <end position="35"/>
    </location>
</feature>
<dbReference type="Gene3D" id="1.20.1250.20">
    <property type="entry name" value="MFS general substrate transporter like domains"/>
    <property type="match status" value="1"/>
</dbReference>
<proteinExistence type="predicted"/>
<accession>A0A2G9TW87</accession>
<evidence type="ECO:0000313" key="3">
    <source>
        <dbReference type="Proteomes" id="UP000230423"/>
    </source>
</evidence>
<feature type="transmembrane region" description="Helical" evidence="1">
    <location>
        <begin position="115"/>
        <end position="136"/>
    </location>
</feature>
<evidence type="ECO:0000256" key="1">
    <source>
        <dbReference type="SAM" id="Phobius"/>
    </source>
</evidence>
<dbReference type="PANTHER" id="PTHR45757:SF17">
    <property type="entry name" value="MAJOR FACILITATOR SUPERFAMILY (MFS) PROFILE DOMAIN-CONTAINING PROTEIN"/>
    <property type="match status" value="1"/>
</dbReference>
<keyword evidence="1" id="KW-0472">Membrane</keyword>